<feature type="region of interest" description="Disordered" evidence="5">
    <location>
        <begin position="563"/>
        <end position="582"/>
    </location>
</feature>
<dbReference type="GO" id="GO:0000981">
    <property type="term" value="F:DNA-binding transcription factor activity, RNA polymerase II-specific"/>
    <property type="evidence" value="ECO:0007669"/>
    <property type="project" value="TreeGrafter"/>
</dbReference>
<feature type="compositionally biased region" description="Acidic residues" evidence="5">
    <location>
        <begin position="16"/>
        <end position="38"/>
    </location>
</feature>
<feature type="compositionally biased region" description="Polar residues" evidence="5">
    <location>
        <begin position="563"/>
        <end position="576"/>
    </location>
</feature>
<evidence type="ECO:0000256" key="2">
    <source>
        <dbReference type="ARBA" id="ARBA00022771"/>
    </source>
</evidence>
<dbReference type="AlphaFoldDB" id="A0A409VEK6"/>
<dbReference type="GO" id="GO:0000978">
    <property type="term" value="F:RNA polymerase II cis-regulatory region sequence-specific DNA binding"/>
    <property type="evidence" value="ECO:0007669"/>
    <property type="project" value="TreeGrafter"/>
</dbReference>
<dbReference type="STRING" id="181874.A0A409VEK6"/>
<dbReference type="PANTHER" id="PTHR23235">
    <property type="entry name" value="KRUEPPEL-LIKE TRANSCRIPTION FACTOR"/>
    <property type="match status" value="1"/>
</dbReference>
<feature type="compositionally biased region" description="Acidic residues" evidence="5">
    <location>
        <begin position="609"/>
        <end position="631"/>
    </location>
</feature>
<dbReference type="Gene3D" id="3.30.160.60">
    <property type="entry name" value="Classic Zinc Finger"/>
    <property type="match status" value="2"/>
</dbReference>
<feature type="region of interest" description="Disordered" evidence="5">
    <location>
        <begin position="1"/>
        <end position="38"/>
    </location>
</feature>
<dbReference type="PANTHER" id="PTHR23235:SF120">
    <property type="entry name" value="KRUPPEL-LIKE FACTOR 15"/>
    <property type="match status" value="1"/>
</dbReference>
<feature type="compositionally biased region" description="Low complexity" evidence="5">
    <location>
        <begin position="598"/>
        <end position="608"/>
    </location>
</feature>
<organism evidence="7 8">
    <name type="scientific">Panaeolus cyanescens</name>
    <dbReference type="NCBI Taxonomy" id="181874"/>
    <lineage>
        <taxon>Eukaryota</taxon>
        <taxon>Fungi</taxon>
        <taxon>Dikarya</taxon>
        <taxon>Basidiomycota</taxon>
        <taxon>Agaricomycotina</taxon>
        <taxon>Agaricomycetes</taxon>
        <taxon>Agaricomycetidae</taxon>
        <taxon>Agaricales</taxon>
        <taxon>Agaricineae</taxon>
        <taxon>Galeropsidaceae</taxon>
        <taxon>Panaeolus</taxon>
    </lineage>
</organism>
<evidence type="ECO:0000313" key="7">
    <source>
        <dbReference type="EMBL" id="PPQ63677.1"/>
    </source>
</evidence>
<keyword evidence="3" id="KW-0862">Zinc</keyword>
<feature type="compositionally biased region" description="Polar residues" evidence="5">
    <location>
        <begin position="65"/>
        <end position="80"/>
    </location>
</feature>
<feature type="domain" description="C2H2-type" evidence="6">
    <location>
        <begin position="318"/>
        <end position="347"/>
    </location>
</feature>
<feature type="region of interest" description="Disordered" evidence="5">
    <location>
        <begin position="598"/>
        <end position="631"/>
    </location>
</feature>
<evidence type="ECO:0000256" key="5">
    <source>
        <dbReference type="SAM" id="MobiDB-lite"/>
    </source>
</evidence>
<gene>
    <name evidence="7" type="ORF">CVT24_004563</name>
</gene>
<dbReference type="Proteomes" id="UP000284842">
    <property type="component" value="Unassembled WGS sequence"/>
</dbReference>
<dbReference type="PROSITE" id="PS50157">
    <property type="entry name" value="ZINC_FINGER_C2H2_2"/>
    <property type="match status" value="3"/>
</dbReference>
<evidence type="ECO:0000256" key="3">
    <source>
        <dbReference type="ARBA" id="ARBA00022833"/>
    </source>
</evidence>
<name>A0A409VEK6_9AGAR</name>
<feature type="domain" description="C2H2-type" evidence="6">
    <location>
        <begin position="348"/>
        <end position="375"/>
    </location>
</feature>
<feature type="region of interest" description="Disordered" evidence="5">
    <location>
        <begin position="64"/>
        <end position="86"/>
    </location>
</feature>
<dbReference type="OrthoDB" id="8922241at2759"/>
<feature type="domain" description="C2H2-type" evidence="6">
    <location>
        <begin position="375"/>
        <end position="404"/>
    </location>
</feature>
<evidence type="ECO:0000256" key="4">
    <source>
        <dbReference type="PROSITE-ProRule" id="PRU00042"/>
    </source>
</evidence>
<keyword evidence="1" id="KW-0479">Metal-binding</keyword>
<dbReference type="InParanoid" id="A0A409VEK6"/>
<evidence type="ECO:0000313" key="8">
    <source>
        <dbReference type="Proteomes" id="UP000284842"/>
    </source>
</evidence>
<dbReference type="SMART" id="SM00355">
    <property type="entry name" value="ZnF_C2H2"/>
    <property type="match status" value="3"/>
</dbReference>
<reference evidence="7 8" key="1">
    <citation type="journal article" date="2018" name="Evol. Lett.">
        <title>Horizontal gene cluster transfer increased hallucinogenic mushroom diversity.</title>
        <authorList>
            <person name="Reynolds H.T."/>
            <person name="Vijayakumar V."/>
            <person name="Gluck-Thaler E."/>
            <person name="Korotkin H.B."/>
            <person name="Matheny P.B."/>
            <person name="Slot J.C."/>
        </authorList>
    </citation>
    <scope>NUCLEOTIDE SEQUENCE [LARGE SCALE GENOMIC DNA]</scope>
    <source>
        <strain evidence="7 8">2629</strain>
    </source>
</reference>
<dbReference type="PROSITE" id="PS00028">
    <property type="entry name" value="ZINC_FINGER_C2H2_1"/>
    <property type="match status" value="2"/>
</dbReference>
<sequence>MDEQNQVPPEQTQWEEGPEEDVENDDFDDDEDDSDIDAEALEMARRLGEELWADISKVTAERNALASTSEPMQTSAQLGSEPTLGAPVAPAPAYTHRKEEAILATMKTILGLVENDPPAKNILSSTVLPDGQNVLWVLQSCCNSASIPKGVAGQLSQLLVALARSDALFGNLKHSNASAIQLDKGKRKREEQDEGRNMHAPAYKRMYVPDTDLYAQMNDAVRVVGQTFSASPIQALDPGLVASIRLQLHQIFLFAVTSAPSAGVNMHGLQEIAGLIQVIGVLSGIQIGQAPQVVHQSSAYPWNQGHPQPVPDIGTAVYPCLVAGCHKIFSRLYSLRAHQRVHSSHRPHRCNACPASFARNHDLKRHLRLHDNKAWRCEGCHKVFSRRDAIKRHKTGTKNRGPRSEICLVAEVVEVQIEENDNEDSLREERRVKMWHGIANNDVLASGHAKLPRDPTVMDEGEINPNVIVSIQSAILGLHVVLQSIVGAALGTPIPLTMPPTVDPSAGQATLASVIARAQTQKTTPAKAAVLDSPMQPMDAPSDPDTIMGGTLEPQEILSAPQTIGESPENSQNPPSLSMYGLSDEQAQLLEIAIANAASAAQAQAEAEAALEEEEEDFDQDDEESDDSEIE</sequence>
<keyword evidence="8" id="KW-1185">Reference proteome</keyword>
<dbReference type="InterPro" id="IPR036236">
    <property type="entry name" value="Znf_C2H2_sf"/>
</dbReference>
<feature type="region of interest" description="Disordered" evidence="5">
    <location>
        <begin position="522"/>
        <end position="551"/>
    </location>
</feature>
<accession>A0A409VEK6</accession>
<feature type="compositionally biased region" description="Polar residues" evidence="5">
    <location>
        <begin position="1"/>
        <end position="14"/>
    </location>
</feature>
<dbReference type="Pfam" id="PF00096">
    <property type="entry name" value="zf-C2H2"/>
    <property type="match status" value="3"/>
</dbReference>
<dbReference type="InterPro" id="IPR013087">
    <property type="entry name" value="Znf_C2H2_type"/>
</dbReference>
<proteinExistence type="predicted"/>
<evidence type="ECO:0000259" key="6">
    <source>
        <dbReference type="PROSITE" id="PS50157"/>
    </source>
</evidence>
<dbReference type="GO" id="GO:0008270">
    <property type="term" value="F:zinc ion binding"/>
    <property type="evidence" value="ECO:0007669"/>
    <property type="project" value="UniProtKB-KW"/>
</dbReference>
<dbReference type="EMBL" id="NHTK01006114">
    <property type="protein sequence ID" value="PPQ63677.1"/>
    <property type="molecule type" value="Genomic_DNA"/>
</dbReference>
<keyword evidence="2 4" id="KW-0863">Zinc-finger</keyword>
<evidence type="ECO:0000256" key="1">
    <source>
        <dbReference type="ARBA" id="ARBA00022723"/>
    </source>
</evidence>
<protein>
    <recommendedName>
        <fullName evidence="6">C2H2-type domain-containing protein</fullName>
    </recommendedName>
</protein>
<comment type="caution">
    <text evidence="7">The sequence shown here is derived from an EMBL/GenBank/DDBJ whole genome shotgun (WGS) entry which is preliminary data.</text>
</comment>
<dbReference type="SUPFAM" id="SSF57667">
    <property type="entry name" value="beta-beta-alpha zinc fingers"/>
    <property type="match status" value="1"/>
</dbReference>